<evidence type="ECO:0000256" key="1">
    <source>
        <dbReference type="SAM" id="Phobius"/>
    </source>
</evidence>
<feature type="transmembrane region" description="Helical" evidence="1">
    <location>
        <begin position="103"/>
        <end position="121"/>
    </location>
</feature>
<dbReference type="EMBL" id="LT598496">
    <property type="protein sequence ID" value="SBV27684.1"/>
    <property type="molecule type" value="Genomic_DNA"/>
</dbReference>
<feature type="transmembrane region" description="Helical" evidence="1">
    <location>
        <begin position="305"/>
        <end position="324"/>
    </location>
</feature>
<keyword evidence="3" id="KW-1185">Reference proteome</keyword>
<feature type="transmembrane region" description="Helical" evidence="1">
    <location>
        <begin position="141"/>
        <end position="159"/>
    </location>
</feature>
<dbReference type="RefSeq" id="WP_091591690.1">
    <property type="nucleotide sequence ID" value="NZ_JBHRWG010000004.1"/>
</dbReference>
<gene>
    <name evidence="2" type="ORF">GA0070620_3210</name>
</gene>
<organism evidence="2 3">
    <name type="scientific">Micromonospora krabiensis</name>
    <dbReference type="NCBI Taxonomy" id="307121"/>
    <lineage>
        <taxon>Bacteria</taxon>
        <taxon>Bacillati</taxon>
        <taxon>Actinomycetota</taxon>
        <taxon>Actinomycetes</taxon>
        <taxon>Micromonosporales</taxon>
        <taxon>Micromonosporaceae</taxon>
        <taxon>Micromonospora</taxon>
    </lineage>
</organism>
<proteinExistence type="predicted"/>
<name>A0A1C3N532_9ACTN</name>
<accession>A0A1C3N532</accession>
<evidence type="ECO:0000313" key="3">
    <source>
        <dbReference type="Proteomes" id="UP000199393"/>
    </source>
</evidence>
<evidence type="ECO:0000313" key="2">
    <source>
        <dbReference type="EMBL" id="SBV27684.1"/>
    </source>
</evidence>
<sequence length="347" mass="35062">MRSARLVGLILAAAAVVLWAVNMTVLQPLTEPIGPWSENLPGNNAYWARDLRFATIVAVVLALVLAGRGDRRWAGPAVLLGGVWVVADVAVDRADPTGAAPTVLLAVGGCAVLAALVVFLVRRTAAPSAVERAVGGADRRVPAVAASVAGVLAIVAAGIESPTDREPELNTSAFATAALLIVVALGCALAAAPAPTWPRRWAAVATVAATLLVVGWVRTIAPEDGRLLPGVLLGGVLLTGVTVVAWDWPDGRPDWGRHGLAAFATLIGPTAMLLAAAVAMMLLPVAAPFTALAGNSPINSADSDVLLSLAGVLAGLGMSLLLAWPPALAGRPAAPAPTPNRPVGPQG</sequence>
<feature type="transmembrane region" description="Helical" evidence="1">
    <location>
        <begin position="47"/>
        <end position="66"/>
    </location>
</feature>
<feature type="transmembrane region" description="Helical" evidence="1">
    <location>
        <begin position="201"/>
        <end position="221"/>
    </location>
</feature>
<keyword evidence="1" id="KW-1133">Transmembrane helix</keyword>
<keyword evidence="1" id="KW-0472">Membrane</keyword>
<feature type="transmembrane region" description="Helical" evidence="1">
    <location>
        <begin position="227"/>
        <end position="248"/>
    </location>
</feature>
<feature type="transmembrane region" description="Helical" evidence="1">
    <location>
        <begin position="171"/>
        <end position="194"/>
    </location>
</feature>
<feature type="transmembrane region" description="Helical" evidence="1">
    <location>
        <begin position="73"/>
        <end position="91"/>
    </location>
</feature>
<dbReference type="STRING" id="307121.GA0070620_3210"/>
<dbReference type="AlphaFoldDB" id="A0A1C3N532"/>
<feature type="transmembrane region" description="Helical" evidence="1">
    <location>
        <begin position="260"/>
        <end position="285"/>
    </location>
</feature>
<reference evidence="3" key="1">
    <citation type="submission" date="2016-06" db="EMBL/GenBank/DDBJ databases">
        <authorList>
            <person name="Varghese N."/>
        </authorList>
    </citation>
    <scope>NUCLEOTIDE SEQUENCE [LARGE SCALE GENOMIC DNA]</scope>
    <source>
        <strain evidence="3">DSM 45344</strain>
    </source>
</reference>
<dbReference type="OrthoDB" id="3380400at2"/>
<protein>
    <submittedName>
        <fullName evidence="2">Uncharacterized protein</fullName>
    </submittedName>
</protein>
<dbReference type="Proteomes" id="UP000199393">
    <property type="component" value="Chromosome I"/>
</dbReference>
<keyword evidence="1" id="KW-0812">Transmembrane</keyword>